<protein>
    <submittedName>
        <fullName evidence="1">Uncharacterized protein</fullName>
    </submittedName>
</protein>
<organism evidence="1 2">
    <name type="scientific">Shewanella baltica (strain OS155 / ATCC BAA-1091)</name>
    <dbReference type="NCBI Taxonomy" id="325240"/>
    <lineage>
        <taxon>Bacteria</taxon>
        <taxon>Pseudomonadati</taxon>
        <taxon>Pseudomonadota</taxon>
        <taxon>Gammaproteobacteria</taxon>
        <taxon>Alteromonadales</taxon>
        <taxon>Shewanellaceae</taxon>
        <taxon>Shewanella</taxon>
    </lineage>
</organism>
<dbReference type="KEGG" id="sbl:Sbal_1826"/>
<evidence type="ECO:0000313" key="2">
    <source>
        <dbReference type="Proteomes" id="UP000001557"/>
    </source>
</evidence>
<gene>
    <name evidence="1" type="ordered locus">Sbal_1826</name>
</gene>
<sequence length="649" mass="72846">MLRGAQLILLTCFEDKKESYLETFDRFEIEADNSDVQETGSSLLVRMMIYTKLLLSQPKFGILPNWSSIVMKLNALFKNKAELLPTSIPHKEIPTEVDGVSAVSFLIINQIHQIETIEALTPLFEFVDTLDSDTRKELFQTIDQIDIGVDVFVRGAWLHEFEKETIDCEKHSAIFSELESFANIWGYNELAVVCVKFSAVIWDESGGQKEKALKLIDLGFAKYGDSNSCLIIAKAKVLFRAKEYGKSLTLSNQLIDSNIPLNNSAKTFFYRDAAICAENENNYSQARKYYLLGASASSKKELLENKPMEVGFKADAALASWHGGNKEECIQDLVNVLFELKEIDPKSSLQAAHCHAISRHILLWLQQEATKQKKFVPNGEEVSIYPGIVSNPEPSKDIGKQGLTPIEIAWYMLASIESYCSLDVGIASKILVSLVSGPIVEGEFILSSSRLDAAIIKPNGELLVYALKSFVPNLSYVLANASNKNESIDISFTYQTLPEATRADFERYGSIIENYLLSFVISCTLQNKWDEVDKLVKQISREPEVVIRAELISILECNEINTTDAIAYNSKLLIRFRHQQNRVPINVIIGVFHRTLVAIKIGIDIRQSNLISMLAFESLKVNWLAFWGQQRHYCATITLTGSATIRMAG</sequence>
<reference evidence="1 2" key="1">
    <citation type="submission" date="2007-02" db="EMBL/GenBank/DDBJ databases">
        <title>Complete sequence of chromosome of Shewanella baltica OS155.</title>
        <authorList>
            <consortium name="US DOE Joint Genome Institute"/>
            <person name="Copeland A."/>
            <person name="Lucas S."/>
            <person name="Lapidus A."/>
            <person name="Barry K."/>
            <person name="Detter J.C."/>
            <person name="Glavina del Rio T."/>
            <person name="Hammon N."/>
            <person name="Israni S."/>
            <person name="Dalin E."/>
            <person name="Tice H."/>
            <person name="Pitluck S."/>
            <person name="Sims D.R."/>
            <person name="Brettin T."/>
            <person name="Bruce D."/>
            <person name="Han C."/>
            <person name="Tapia R."/>
            <person name="Brainard J."/>
            <person name="Schmutz J."/>
            <person name="Larimer F."/>
            <person name="Land M."/>
            <person name="Hauser L."/>
            <person name="Kyrpides N."/>
            <person name="Mikhailova N."/>
            <person name="Brettar I."/>
            <person name="Klappenbach J."/>
            <person name="Konstantinidis K."/>
            <person name="Rodrigues J."/>
            <person name="Tiedje J."/>
            <person name="Richardson P."/>
        </authorList>
    </citation>
    <scope>NUCLEOTIDE SEQUENCE [LARGE SCALE GENOMIC DNA]</scope>
    <source>
        <strain evidence="2">OS155 / ATCC BAA-1091</strain>
    </source>
</reference>
<name>A3D3L9_SHEB5</name>
<keyword evidence="2" id="KW-1185">Reference proteome</keyword>
<dbReference type="RefSeq" id="WP_011846600.1">
    <property type="nucleotide sequence ID" value="NC_009052.1"/>
</dbReference>
<proteinExistence type="predicted"/>
<dbReference type="HOGENOM" id="CLU_422042_0_0_6"/>
<dbReference type="AlphaFoldDB" id="A3D3L9"/>
<dbReference type="EMBL" id="CP000563">
    <property type="protein sequence ID" value="ABN61332.1"/>
    <property type="molecule type" value="Genomic_DNA"/>
</dbReference>
<dbReference type="Proteomes" id="UP000001557">
    <property type="component" value="Chromosome"/>
</dbReference>
<accession>A3D3L9</accession>
<dbReference type="STRING" id="325240.Sbal_1826"/>
<dbReference type="OrthoDB" id="9757917at2"/>
<evidence type="ECO:0000313" key="1">
    <source>
        <dbReference type="EMBL" id="ABN61332.1"/>
    </source>
</evidence>